<evidence type="ECO:0000313" key="15">
    <source>
        <dbReference type="Proteomes" id="UP000683493"/>
    </source>
</evidence>
<sequence>MSGKRSGRGDRALLALLRLASRPYAAVLRLRALGYRLGLIPSHRLPRPVISVGNLVLGGTGKTPMVAWVAGRLMSQGKRVCVLSRGYGGSAEGEIRIVSDGENLLLSPEEAGDEPCQLAGMLPGLMVVIGSNRYRAGLHALELLNPDIFILDDGYQHLKLKRDLNLLLLDAEKPFDNGLTLPGGFLREAPAAAGRADVVVCTRTPEGKGGGAPVPGKPTCWTKHRLSGIVPLGGGPATGFESAQGPRVMAFSGIANPGAFFDGLEAVGVRPVTTLSFPDHVSYGEPEIAAIVRLKTASRSTVLLTTQKDAVKLLPHAEKLPGCFAVVLELEFRDSHPLEDALSKLLTSSPSPSPPGRG</sequence>
<keyword evidence="10 13" id="KW-0067">ATP-binding</keyword>
<dbReference type="Pfam" id="PF02606">
    <property type="entry name" value="LpxK"/>
    <property type="match status" value="1"/>
</dbReference>
<comment type="similarity">
    <text evidence="13">Belongs to the LpxK family.</text>
</comment>
<keyword evidence="5 13" id="KW-0444">Lipid biosynthesis</keyword>
<reference evidence="14 15" key="1">
    <citation type="submission" date="2021-06" db="EMBL/GenBank/DDBJ databases">
        <title>Gemonas diversity in paddy soil.</title>
        <authorList>
            <person name="Liu G."/>
        </authorList>
    </citation>
    <scope>NUCLEOTIDE SEQUENCE [LARGE SCALE GENOMIC DNA]</scope>
    <source>
        <strain evidence="14 15">RG29</strain>
    </source>
</reference>
<evidence type="ECO:0000256" key="5">
    <source>
        <dbReference type="ARBA" id="ARBA00022516"/>
    </source>
</evidence>
<keyword evidence="11 13" id="KW-0443">Lipid metabolism</keyword>
<protein>
    <recommendedName>
        <fullName evidence="4 13">Tetraacyldisaccharide 4'-kinase</fullName>
        <ecNumber evidence="3 13">2.7.1.130</ecNumber>
    </recommendedName>
    <alternativeName>
        <fullName evidence="12 13">Lipid A 4'-kinase</fullName>
    </alternativeName>
</protein>
<evidence type="ECO:0000256" key="11">
    <source>
        <dbReference type="ARBA" id="ARBA00023098"/>
    </source>
</evidence>
<dbReference type="EMBL" id="CP076724">
    <property type="protein sequence ID" value="QWV99779.1"/>
    <property type="molecule type" value="Genomic_DNA"/>
</dbReference>
<evidence type="ECO:0000256" key="8">
    <source>
        <dbReference type="ARBA" id="ARBA00022741"/>
    </source>
</evidence>
<evidence type="ECO:0000256" key="3">
    <source>
        <dbReference type="ARBA" id="ARBA00012071"/>
    </source>
</evidence>
<comment type="catalytic activity">
    <reaction evidence="13">
        <text>a lipid A disaccharide + ATP = a lipid IVA + ADP + H(+)</text>
        <dbReference type="Rhea" id="RHEA:67840"/>
        <dbReference type="ChEBI" id="CHEBI:15378"/>
        <dbReference type="ChEBI" id="CHEBI:30616"/>
        <dbReference type="ChEBI" id="CHEBI:176343"/>
        <dbReference type="ChEBI" id="CHEBI:176425"/>
        <dbReference type="ChEBI" id="CHEBI:456216"/>
        <dbReference type="EC" id="2.7.1.130"/>
    </reaction>
</comment>
<dbReference type="EC" id="2.7.1.130" evidence="3 13"/>
<comment type="pathway">
    <text evidence="2 13">Glycolipid biosynthesis; lipid IV(A) biosynthesis; lipid IV(A) from (3R)-3-hydroxytetradecanoyl-[acyl-carrier-protein] and UDP-N-acetyl-alpha-D-glucosamine: step 6/6.</text>
</comment>
<dbReference type="InterPro" id="IPR003758">
    <property type="entry name" value="LpxK"/>
</dbReference>
<evidence type="ECO:0000256" key="1">
    <source>
        <dbReference type="ARBA" id="ARBA00002274"/>
    </source>
</evidence>
<evidence type="ECO:0000256" key="13">
    <source>
        <dbReference type="HAMAP-Rule" id="MF_00409"/>
    </source>
</evidence>
<evidence type="ECO:0000313" key="14">
    <source>
        <dbReference type="EMBL" id="QWV99779.1"/>
    </source>
</evidence>
<evidence type="ECO:0000256" key="9">
    <source>
        <dbReference type="ARBA" id="ARBA00022777"/>
    </source>
</evidence>
<evidence type="ECO:0000256" key="7">
    <source>
        <dbReference type="ARBA" id="ARBA00022679"/>
    </source>
</evidence>
<dbReference type="PANTHER" id="PTHR42724:SF1">
    <property type="entry name" value="TETRAACYLDISACCHARIDE 4'-KINASE, MITOCHONDRIAL-RELATED"/>
    <property type="match status" value="1"/>
</dbReference>
<keyword evidence="8 13" id="KW-0547">Nucleotide-binding</keyword>
<keyword evidence="7 13" id="KW-0808">Transferase</keyword>
<evidence type="ECO:0000256" key="6">
    <source>
        <dbReference type="ARBA" id="ARBA00022556"/>
    </source>
</evidence>
<comment type="function">
    <text evidence="1 13">Transfers the gamma-phosphate of ATP to the 4'-position of a tetraacyldisaccharide 1-phosphate intermediate (termed DS-1-P) to form tetraacyldisaccharide 1,4'-bis-phosphate (lipid IVA).</text>
</comment>
<dbReference type="HAMAP" id="MF_00409">
    <property type="entry name" value="LpxK"/>
    <property type="match status" value="1"/>
</dbReference>
<keyword evidence="6 13" id="KW-0441">Lipid A biosynthesis</keyword>
<keyword evidence="9 13" id="KW-0418">Kinase</keyword>
<dbReference type="PANTHER" id="PTHR42724">
    <property type="entry name" value="TETRAACYLDISACCHARIDE 4'-KINASE"/>
    <property type="match status" value="1"/>
</dbReference>
<name>A0ABX8JQ02_9BACT</name>
<dbReference type="NCBIfam" id="TIGR00682">
    <property type="entry name" value="lpxK"/>
    <property type="match status" value="1"/>
</dbReference>
<evidence type="ECO:0000256" key="4">
    <source>
        <dbReference type="ARBA" id="ARBA00016436"/>
    </source>
</evidence>
<accession>A0ABX8JQ02</accession>
<organism evidence="14 15">
    <name type="scientific">Geomonas diazotrophica</name>
    <dbReference type="NCBI Taxonomy" id="2843197"/>
    <lineage>
        <taxon>Bacteria</taxon>
        <taxon>Pseudomonadati</taxon>
        <taxon>Thermodesulfobacteriota</taxon>
        <taxon>Desulfuromonadia</taxon>
        <taxon>Geobacterales</taxon>
        <taxon>Geobacteraceae</taxon>
        <taxon>Geomonas</taxon>
    </lineage>
</organism>
<evidence type="ECO:0000256" key="2">
    <source>
        <dbReference type="ARBA" id="ARBA00004870"/>
    </source>
</evidence>
<gene>
    <name evidence="13 14" type="primary">lpxK</name>
    <name evidence="14" type="ORF">KP005_15430</name>
</gene>
<dbReference type="GO" id="GO:0009029">
    <property type="term" value="F:lipid-A 4'-kinase activity"/>
    <property type="evidence" value="ECO:0007669"/>
    <property type="project" value="UniProtKB-EC"/>
</dbReference>
<feature type="binding site" evidence="13">
    <location>
        <begin position="56"/>
        <end position="63"/>
    </location>
    <ligand>
        <name>ATP</name>
        <dbReference type="ChEBI" id="CHEBI:30616"/>
    </ligand>
</feature>
<proteinExistence type="inferred from homology"/>
<evidence type="ECO:0000256" key="10">
    <source>
        <dbReference type="ARBA" id="ARBA00022840"/>
    </source>
</evidence>
<keyword evidence="15" id="KW-1185">Reference proteome</keyword>
<evidence type="ECO:0000256" key="12">
    <source>
        <dbReference type="ARBA" id="ARBA00029757"/>
    </source>
</evidence>
<dbReference type="Proteomes" id="UP000683493">
    <property type="component" value="Chromosome"/>
</dbReference>